<keyword evidence="2" id="KW-1185">Reference proteome</keyword>
<comment type="caution">
    <text evidence="1">The sequence shown here is derived from an EMBL/GenBank/DDBJ whole genome shotgun (WGS) entry which is preliminary data.</text>
</comment>
<dbReference type="EMBL" id="CAJVPS010003931">
    <property type="protein sequence ID" value="CAG8596574.1"/>
    <property type="molecule type" value="Genomic_DNA"/>
</dbReference>
<evidence type="ECO:0000313" key="1">
    <source>
        <dbReference type="EMBL" id="CAG8596574.1"/>
    </source>
</evidence>
<name>A0A9N9CAI7_9GLOM</name>
<gene>
    <name evidence="1" type="ORF">ALEPTO_LOCUS7946</name>
</gene>
<feature type="non-terminal residue" evidence="1">
    <location>
        <position position="180"/>
    </location>
</feature>
<dbReference type="AlphaFoldDB" id="A0A9N9CAI7"/>
<protein>
    <submittedName>
        <fullName evidence="1">9320_t:CDS:1</fullName>
    </submittedName>
</protein>
<evidence type="ECO:0000313" key="2">
    <source>
        <dbReference type="Proteomes" id="UP000789508"/>
    </source>
</evidence>
<accession>A0A9N9CAI7</accession>
<reference evidence="1" key="1">
    <citation type="submission" date="2021-06" db="EMBL/GenBank/DDBJ databases">
        <authorList>
            <person name="Kallberg Y."/>
            <person name="Tangrot J."/>
            <person name="Rosling A."/>
        </authorList>
    </citation>
    <scope>NUCLEOTIDE SEQUENCE</scope>
    <source>
        <strain evidence="1">FL130A</strain>
    </source>
</reference>
<organism evidence="1 2">
    <name type="scientific">Ambispora leptoticha</name>
    <dbReference type="NCBI Taxonomy" id="144679"/>
    <lineage>
        <taxon>Eukaryota</taxon>
        <taxon>Fungi</taxon>
        <taxon>Fungi incertae sedis</taxon>
        <taxon>Mucoromycota</taxon>
        <taxon>Glomeromycotina</taxon>
        <taxon>Glomeromycetes</taxon>
        <taxon>Archaeosporales</taxon>
        <taxon>Ambisporaceae</taxon>
        <taxon>Ambispora</taxon>
    </lineage>
</organism>
<sequence length="180" mass="21056">YKKRVQAVIDEDQKLKVPIKFINEQNIFDYTVPGSESEIDTADSSAEEISESEYKIEEHLEDHSFLCWLIGYSKNKLSTINDEEIVDYGRVPRCLTKRSSERNEGSYRQGTIIYYHENLIKLHFTPWTNPRFDFGDNFIDPTIDVGKADIAFLQDNEYTVRCEVCYQQAELREVFDFQAG</sequence>
<dbReference type="Proteomes" id="UP000789508">
    <property type="component" value="Unassembled WGS sequence"/>
</dbReference>
<proteinExistence type="predicted"/>